<keyword evidence="4" id="KW-1185">Reference proteome</keyword>
<dbReference type="AlphaFoldDB" id="A0A7Y8GXR6"/>
<comment type="caution">
    <text evidence="3">The sequence shown here is derived from an EMBL/GenBank/DDBJ whole genome shotgun (WGS) entry which is preliminary data.</text>
</comment>
<evidence type="ECO:0000313" key="3">
    <source>
        <dbReference type="EMBL" id="NWF46119.1"/>
    </source>
</evidence>
<evidence type="ECO:0000256" key="2">
    <source>
        <dbReference type="SAM" id="SignalP"/>
    </source>
</evidence>
<feature type="chain" id="PRO_5031503886" evidence="2">
    <location>
        <begin position="20"/>
        <end position="116"/>
    </location>
</feature>
<evidence type="ECO:0000313" key="4">
    <source>
        <dbReference type="Proteomes" id="UP000545507"/>
    </source>
</evidence>
<dbReference type="Proteomes" id="UP000545507">
    <property type="component" value="Unassembled WGS sequence"/>
</dbReference>
<reference evidence="3 4" key="1">
    <citation type="submission" date="2019-09" db="EMBL/GenBank/DDBJ databases">
        <title>Hydrogenophaga aromatica sp. nov., isolated from a para-xylene-degrading enrichment culture.</title>
        <authorList>
            <person name="Tancsics A."/>
            <person name="Banerjee S."/>
        </authorList>
    </citation>
    <scope>NUCLEOTIDE SEQUENCE [LARGE SCALE GENOMIC DNA]</scope>
    <source>
        <strain evidence="3 4">D2P1</strain>
    </source>
</reference>
<proteinExistence type="predicted"/>
<dbReference type="EMBL" id="VYGV01000011">
    <property type="protein sequence ID" value="NWF46119.1"/>
    <property type="molecule type" value="Genomic_DNA"/>
</dbReference>
<organism evidence="3 4">
    <name type="scientific">Hydrogenophaga aromaticivorans</name>
    <dbReference type="NCBI Taxonomy" id="2610898"/>
    <lineage>
        <taxon>Bacteria</taxon>
        <taxon>Pseudomonadati</taxon>
        <taxon>Pseudomonadota</taxon>
        <taxon>Betaproteobacteria</taxon>
        <taxon>Burkholderiales</taxon>
        <taxon>Comamonadaceae</taxon>
        <taxon>Hydrogenophaga</taxon>
    </lineage>
</organism>
<sequence>MKKTVFAIFLLSCAQFANAQSKVQCIRGADGKLQAALVWQNTLGVQRANMICFTSSIDSQPARNEQPPSVGQRFDSELYERAAGQPGKGAKPRLNAEVQVPSSPHDIPAGFVQMWD</sequence>
<keyword evidence="2" id="KW-0732">Signal</keyword>
<feature type="region of interest" description="Disordered" evidence="1">
    <location>
        <begin position="82"/>
        <end position="109"/>
    </location>
</feature>
<evidence type="ECO:0000256" key="1">
    <source>
        <dbReference type="SAM" id="MobiDB-lite"/>
    </source>
</evidence>
<accession>A0A7Y8GXR6</accession>
<protein>
    <submittedName>
        <fullName evidence="3">Uncharacterized protein</fullName>
    </submittedName>
</protein>
<dbReference type="RefSeq" id="WP_177136024.1">
    <property type="nucleotide sequence ID" value="NZ_VYGV01000011.1"/>
</dbReference>
<name>A0A7Y8GXR6_9BURK</name>
<feature type="signal peptide" evidence="2">
    <location>
        <begin position="1"/>
        <end position="19"/>
    </location>
</feature>
<gene>
    <name evidence="3" type="ORF">F3K02_12775</name>
</gene>